<reference evidence="3 4" key="1">
    <citation type="submission" date="2018-06" db="EMBL/GenBank/DDBJ databases">
        <title>Genomic Encyclopedia of Type Strains, Phase IV (KMG-IV): sequencing the most valuable type-strain genomes for metagenomic binning, comparative biology and taxonomic classification.</title>
        <authorList>
            <person name="Goeker M."/>
        </authorList>
    </citation>
    <scope>NUCLEOTIDE SEQUENCE [LARGE SCALE GENOMIC DNA]</scope>
    <source>
        <strain evidence="3 4">DSM 24032</strain>
    </source>
</reference>
<proteinExistence type="predicted"/>
<keyword evidence="1" id="KW-0732">Signal</keyword>
<dbReference type="InParanoid" id="A0A395JGZ9"/>
<dbReference type="AlphaFoldDB" id="A0A395JGZ9"/>
<dbReference type="Pfam" id="PF13349">
    <property type="entry name" value="DUF4097"/>
    <property type="match status" value="1"/>
</dbReference>
<organism evidence="3 4">
    <name type="scientific">Arenicella xantha</name>
    <dbReference type="NCBI Taxonomy" id="644221"/>
    <lineage>
        <taxon>Bacteria</taxon>
        <taxon>Pseudomonadati</taxon>
        <taxon>Pseudomonadota</taxon>
        <taxon>Gammaproteobacteria</taxon>
        <taxon>Arenicellales</taxon>
        <taxon>Arenicellaceae</taxon>
        <taxon>Arenicella</taxon>
    </lineage>
</organism>
<name>A0A395JGZ9_9GAMM</name>
<evidence type="ECO:0000256" key="1">
    <source>
        <dbReference type="SAM" id="SignalP"/>
    </source>
</evidence>
<dbReference type="RefSeq" id="WP_113955941.1">
    <property type="nucleotide sequence ID" value="NZ_QNRT01000010.1"/>
</dbReference>
<evidence type="ECO:0000313" key="4">
    <source>
        <dbReference type="Proteomes" id="UP000253083"/>
    </source>
</evidence>
<sequence>MKTLLALILFAAAFDAQAEQIDKTLTADADGDIRIEVIEGKVLVEGWDKSEIRVKGDIPNAEEFVFKTSGSQTKIEVESKHGFWGGRRGGGYAKLVVYAPRDSAINIEGASSSFVITGMNGKVDASSMSGDITLKGGRGKIELESVSGDIEVIDAQGRINLSSVSGDIAAKVEAEYFEAQSVSGSIDASIGQSDRVQLSSVSGDIDLVFEMKEGGELDADTVSGNIDVQFLNKDLNATFEIETGPGGDVRNRITEDKSTSFMSFSGSLEFKIGKGKGSVDLETMSGTIEIDH</sequence>
<keyword evidence="4" id="KW-1185">Reference proteome</keyword>
<dbReference type="OrthoDB" id="6194490at2"/>
<gene>
    <name evidence="3" type="ORF">DFR28_11021</name>
</gene>
<evidence type="ECO:0000259" key="2">
    <source>
        <dbReference type="Pfam" id="PF13349"/>
    </source>
</evidence>
<feature type="signal peptide" evidence="1">
    <location>
        <begin position="1"/>
        <end position="18"/>
    </location>
</feature>
<protein>
    <submittedName>
        <fullName evidence="3">DUF4097 and DUF4098 domain-containing protein YvlB</fullName>
    </submittedName>
</protein>
<feature type="chain" id="PRO_5017311651" evidence="1">
    <location>
        <begin position="19"/>
        <end position="292"/>
    </location>
</feature>
<accession>A0A395JGZ9</accession>
<dbReference type="EMBL" id="QNRT01000010">
    <property type="protein sequence ID" value="RBP47058.1"/>
    <property type="molecule type" value="Genomic_DNA"/>
</dbReference>
<dbReference type="InterPro" id="IPR025164">
    <property type="entry name" value="Toastrack_DUF4097"/>
</dbReference>
<dbReference type="Proteomes" id="UP000253083">
    <property type="component" value="Unassembled WGS sequence"/>
</dbReference>
<comment type="caution">
    <text evidence="3">The sequence shown here is derived from an EMBL/GenBank/DDBJ whole genome shotgun (WGS) entry which is preliminary data.</text>
</comment>
<evidence type="ECO:0000313" key="3">
    <source>
        <dbReference type="EMBL" id="RBP47058.1"/>
    </source>
</evidence>
<feature type="domain" description="DUF4097" evidence="2">
    <location>
        <begin position="35"/>
        <end position="290"/>
    </location>
</feature>